<keyword evidence="8" id="KW-1185">Reference proteome</keyword>
<dbReference type="GO" id="GO:0005524">
    <property type="term" value="F:ATP binding"/>
    <property type="evidence" value="ECO:0007669"/>
    <property type="project" value="UniProtKB-KW"/>
</dbReference>
<name>A0A2B7Z4C1_POLH7</name>
<dbReference type="Proteomes" id="UP000224634">
    <property type="component" value="Unassembled WGS sequence"/>
</dbReference>
<dbReference type="Pfam" id="PF00069">
    <property type="entry name" value="Pkinase"/>
    <property type="match status" value="1"/>
</dbReference>
<dbReference type="AlphaFoldDB" id="A0A2B7Z4C1"/>
<evidence type="ECO:0000256" key="2">
    <source>
        <dbReference type="ARBA" id="ARBA00022741"/>
    </source>
</evidence>
<dbReference type="GO" id="GO:0004693">
    <property type="term" value="F:cyclin-dependent protein serine/threonine kinase activity"/>
    <property type="evidence" value="ECO:0007669"/>
    <property type="project" value="UniProtKB-EC"/>
</dbReference>
<evidence type="ECO:0000256" key="5">
    <source>
        <dbReference type="ARBA" id="ARBA00048367"/>
    </source>
</evidence>
<dbReference type="PANTHER" id="PTHR24056">
    <property type="entry name" value="CELL DIVISION PROTEIN KINASE"/>
    <property type="match status" value="1"/>
</dbReference>
<accession>A0A2B7Z4C1</accession>
<evidence type="ECO:0000259" key="6">
    <source>
        <dbReference type="PROSITE" id="PS50011"/>
    </source>
</evidence>
<dbReference type="EMBL" id="PDNA01000005">
    <property type="protein sequence ID" value="PGH27677.1"/>
    <property type="molecule type" value="Genomic_DNA"/>
</dbReference>
<feature type="domain" description="Protein kinase" evidence="6">
    <location>
        <begin position="1"/>
        <end position="143"/>
    </location>
</feature>
<sequence length="143" mass="16169">MELLLITESVPAEDITEYVDPRGPSTIFDVMIQCLRALNYLHHRNIIHRKSGSLRSESAKLTDFFGTIESKMVNGNFGHFAYRTPEMNSEGKAYTAAVDVWSLGIIFLQLWGMISYSDANKELPVKEKQTQEELDGGRMLHGC</sequence>
<gene>
    <name evidence="7" type="ORF">AJ80_00692</name>
</gene>
<dbReference type="Gene3D" id="1.10.510.10">
    <property type="entry name" value="Transferase(Phosphotransferase) domain 1"/>
    <property type="match status" value="1"/>
</dbReference>
<dbReference type="OrthoDB" id="10252171at2759"/>
<comment type="caution">
    <text evidence="7">The sequence shown here is derived from an EMBL/GenBank/DDBJ whole genome shotgun (WGS) entry which is preliminary data.</text>
</comment>
<evidence type="ECO:0000313" key="8">
    <source>
        <dbReference type="Proteomes" id="UP000224634"/>
    </source>
</evidence>
<evidence type="ECO:0000256" key="1">
    <source>
        <dbReference type="ARBA" id="ARBA00012425"/>
    </source>
</evidence>
<dbReference type="SUPFAM" id="SSF56112">
    <property type="entry name" value="Protein kinase-like (PK-like)"/>
    <property type="match status" value="1"/>
</dbReference>
<dbReference type="InterPro" id="IPR050108">
    <property type="entry name" value="CDK"/>
</dbReference>
<dbReference type="STRING" id="1447883.A0A2B7Z4C1"/>
<dbReference type="PROSITE" id="PS50011">
    <property type="entry name" value="PROTEIN_KINASE_DOM"/>
    <property type="match status" value="1"/>
</dbReference>
<reference evidence="7 8" key="1">
    <citation type="submission" date="2017-10" db="EMBL/GenBank/DDBJ databases">
        <title>Comparative genomics in systemic dimorphic fungi from Ajellomycetaceae.</title>
        <authorList>
            <person name="Munoz J.F."/>
            <person name="Mcewen J.G."/>
            <person name="Clay O.K."/>
            <person name="Cuomo C.A."/>
        </authorList>
    </citation>
    <scope>NUCLEOTIDE SEQUENCE [LARGE SCALE GENOMIC DNA]</scope>
    <source>
        <strain evidence="7 8">UAMH7299</strain>
    </source>
</reference>
<keyword evidence="2" id="KW-0547">Nucleotide-binding</keyword>
<comment type="catalytic activity">
    <reaction evidence="5">
        <text>L-seryl-[protein] + ATP = O-phospho-L-seryl-[protein] + ADP + H(+)</text>
        <dbReference type="Rhea" id="RHEA:17989"/>
        <dbReference type="Rhea" id="RHEA-COMP:9863"/>
        <dbReference type="Rhea" id="RHEA-COMP:11604"/>
        <dbReference type="ChEBI" id="CHEBI:15378"/>
        <dbReference type="ChEBI" id="CHEBI:29999"/>
        <dbReference type="ChEBI" id="CHEBI:30616"/>
        <dbReference type="ChEBI" id="CHEBI:83421"/>
        <dbReference type="ChEBI" id="CHEBI:456216"/>
        <dbReference type="EC" id="2.7.11.22"/>
    </reaction>
</comment>
<comment type="catalytic activity">
    <reaction evidence="4">
        <text>L-threonyl-[protein] + ATP = O-phospho-L-threonyl-[protein] + ADP + H(+)</text>
        <dbReference type="Rhea" id="RHEA:46608"/>
        <dbReference type="Rhea" id="RHEA-COMP:11060"/>
        <dbReference type="Rhea" id="RHEA-COMP:11605"/>
        <dbReference type="ChEBI" id="CHEBI:15378"/>
        <dbReference type="ChEBI" id="CHEBI:30013"/>
        <dbReference type="ChEBI" id="CHEBI:30616"/>
        <dbReference type="ChEBI" id="CHEBI:61977"/>
        <dbReference type="ChEBI" id="CHEBI:456216"/>
        <dbReference type="EC" id="2.7.11.22"/>
    </reaction>
</comment>
<keyword evidence="3" id="KW-0067">ATP-binding</keyword>
<dbReference type="EC" id="2.7.11.22" evidence="1"/>
<proteinExistence type="predicted"/>
<dbReference type="InterPro" id="IPR011009">
    <property type="entry name" value="Kinase-like_dom_sf"/>
</dbReference>
<evidence type="ECO:0000256" key="4">
    <source>
        <dbReference type="ARBA" id="ARBA00047811"/>
    </source>
</evidence>
<evidence type="ECO:0000256" key="3">
    <source>
        <dbReference type="ARBA" id="ARBA00022840"/>
    </source>
</evidence>
<organism evidence="7 8">
    <name type="scientific">Polytolypa hystricis (strain UAMH7299)</name>
    <dbReference type="NCBI Taxonomy" id="1447883"/>
    <lineage>
        <taxon>Eukaryota</taxon>
        <taxon>Fungi</taxon>
        <taxon>Dikarya</taxon>
        <taxon>Ascomycota</taxon>
        <taxon>Pezizomycotina</taxon>
        <taxon>Eurotiomycetes</taxon>
        <taxon>Eurotiomycetidae</taxon>
        <taxon>Onygenales</taxon>
        <taxon>Onygenales incertae sedis</taxon>
        <taxon>Polytolypa</taxon>
    </lineage>
</organism>
<protein>
    <recommendedName>
        <fullName evidence="1">cyclin-dependent kinase</fullName>
        <ecNumber evidence="1">2.7.11.22</ecNumber>
    </recommendedName>
</protein>
<dbReference type="InterPro" id="IPR000719">
    <property type="entry name" value="Prot_kinase_dom"/>
</dbReference>
<dbReference type="GO" id="GO:0005634">
    <property type="term" value="C:nucleus"/>
    <property type="evidence" value="ECO:0007669"/>
    <property type="project" value="TreeGrafter"/>
</dbReference>
<evidence type="ECO:0000313" key="7">
    <source>
        <dbReference type="EMBL" id="PGH27677.1"/>
    </source>
</evidence>